<feature type="transmembrane region" description="Helical" evidence="9">
    <location>
        <begin position="30"/>
        <end position="49"/>
    </location>
</feature>
<evidence type="ECO:0000256" key="7">
    <source>
        <dbReference type="ARBA" id="ARBA00022840"/>
    </source>
</evidence>
<name>A0ABW4X7R4_9ACTN</name>
<comment type="caution">
    <text evidence="11">The sequence shown here is derived from an EMBL/GenBank/DDBJ whole genome shotgun (WGS) entry which is preliminary data.</text>
</comment>
<evidence type="ECO:0000259" key="10">
    <source>
        <dbReference type="SMART" id="SM00387"/>
    </source>
</evidence>
<evidence type="ECO:0000256" key="9">
    <source>
        <dbReference type="SAM" id="Phobius"/>
    </source>
</evidence>
<evidence type="ECO:0000313" key="12">
    <source>
        <dbReference type="Proteomes" id="UP001597402"/>
    </source>
</evidence>
<keyword evidence="4" id="KW-0808">Transferase</keyword>
<protein>
    <recommendedName>
        <fullName evidence="2">histidine kinase</fullName>
        <ecNumber evidence="2">2.7.13.3</ecNumber>
    </recommendedName>
</protein>
<keyword evidence="8" id="KW-0902">Two-component regulatory system</keyword>
<feature type="transmembrane region" description="Helical" evidence="9">
    <location>
        <begin position="79"/>
        <end position="103"/>
    </location>
</feature>
<evidence type="ECO:0000256" key="2">
    <source>
        <dbReference type="ARBA" id="ARBA00012438"/>
    </source>
</evidence>
<proteinExistence type="predicted"/>
<dbReference type="Pfam" id="PF07730">
    <property type="entry name" value="HisKA_3"/>
    <property type="match status" value="1"/>
</dbReference>
<dbReference type="SMART" id="SM00387">
    <property type="entry name" value="HATPase_c"/>
    <property type="match status" value="1"/>
</dbReference>
<feature type="domain" description="Histidine kinase/HSP90-like ATPase" evidence="10">
    <location>
        <begin position="484"/>
        <end position="573"/>
    </location>
</feature>
<keyword evidence="12" id="KW-1185">Reference proteome</keyword>
<gene>
    <name evidence="11" type="ORF">ACFSHS_04405</name>
</gene>
<sequence>MNVDRVGALLAGAVLALFIQWPIWDRTPALAVVNGVVTVAFVLTGALMAQYPEQRANGRLLAATGVAWSGVWLDGWDQPVLSTVALFCPAVYVVTAGTVLLRYPAARLPSARERAFVVVLCGWLLAIYLGTALTPGMESLGTLGQRPYRPPPLFPPEAAGVIRTADWLGAVLLGATFVLLLVRKARRARGLDRGELVPVLIGAVATGVSMLSYRVGKVLAESDESVTALRLVHAIVLLAVPVAFAGAALRRRLERGAVADVVAGLSGAATVEEVRDRLRRALRDSSLEVLYWVAEEESYVGTEGRPVEPPDEHDPGRLVVPVTAGDGGRLALVLADPALRRHGRLVEAAVSAAGLALENARLQAGIRAQLEQVRASRARIVEAGLAERRRLERDLHDGAQQRLLALTMQLGAVRTAVTDEDTRALVDTARAGLRQAVAELRDLARGLHPAVLSQAGLGPALESVAERLPVPVRLDVPAERYPATVETAAYFLACEAMTNAAKHADAGQVRVTVRASGGRLHVEVVDDGVGGATPSPGGGLAGLHDRVAALGGTLVVDSPQGSGTRIVASIPCA</sequence>
<evidence type="ECO:0000256" key="8">
    <source>
        <dbReference type="ARBA" id="ARBA00023012"/>
    </source>
</evidence>
<dbReference type="EC" id="2.7.13.3" evidence="2"/>
<reference evidence="12" key="1">
    <citation type="journal article" date="2019" name="Int. J. Syst. Evol. Microbiol.">
        <title>The Global Catalogue of Microorganisms (GCM) 10K type strain sequencing project: providing services to taxonomists for standard genome sequencing and annotation.</title>
        <authorList>
            <consortium name="The Broad Institute Genomics Platform"/>
            <consortium name="The Broad Institute Genome Sequencing Center for Infectious Disease"/>
            <person name="Wu L."/>
            <person name="Ma J."/>
        </authorList>
    </citation>
    <scope>NUCLEOTIDE SEQUENCE [LARGE SCALE GENOMIC DNA]</scope>
    <source>
        <strain evidence="12">JCM 3338</strain>
    </source>
</reference>
<feature type="transmembrane region" description="Helical" evidence="9">
    <location>
        <begin position="115"/>
        <end position="133"/>
    </location>
</feature>
<feature type="transmembrane region" description="Helical" evidence="9">
    <location>
        <begin position="161"/>
        <end position="182"/>
    </location>
</feature>
<evidence type="ECO:0000256" key="6">
    <source>
        <dbReference type="ARBA" id="ARBA00022777"/>
    </source>
</evidence>
<accession>A0ABW4X7R4</accession>
<dbReference type="RefSeq" id="WP_376872258.1">
    <property type="nucleotide sequence ID" value="NZ_JBHUHP010000003.1"/>
</dbReference>
<feature type="transmembrane region" description="Helical" evidence="9">
    <location>
        <begin position="56"/>
        <end position="73"/>
    </location>
</feature>
<comment type="catalytic activity">
    <reaction evidence="1">
        <text>ATP + protein L-histidine = ADP + protein N-phospho-L-histidine.</text>
        <dbReference type="EC" id="2.7.13.3"/>
    </reaction>
</comment>
<organism evidence="11 12">
    <name type="scientific">Blastococcus deserti</name>
    <dbReference type="NCBI Taxonomy" id="2259033"/>
    <lineage>
        <taxon>Bacteria</taxon>
        <taxon>Bacillati</taxon>
        <taxon>Actinomycetota</taxon>
        <taxon>Actinomycetes</taxon>
        <taxon>Geodermatophilales</taxon>
        <taxon>Geodermatophilaceae</taxon>
        <taxon>Blastococcus</taxon>
    </lineage>
</organism>
<dbReference type="InterPro" id="IPR011712">
    <property type="entry name" value="Sig_transdc_His_kin_sub3_dim/P"/>
</dbReference>
<feature type="transmembrane region" description="Helical" evidence="9">
    <location>
        <begin position="228"/>
        <end position="249"/>
    </location>
</feature>
<keyword evidence="9" id="KW-0812">Transmembrane</keyword>
<dbReference type="InterPro" id="IPR003594">
    <property type="entry name" value="HATPase_dom"/>
</dbReference>
<evidence type="ECO:0000256" key="5">
    <source>
        <dbReference type="ARBA" id="ARBA00022741"/>
    </source>
</evidence>
<dbReference type="GO" id="GO:0016301">
    <property type="term" value="F:kinase activity"/>
    <property type="evidence" value="ECO:0007669"/>
    <property type="project" value="UniProtKB-KW"/>
</dbReference>
<keyword evidence="5" id="KW-0547">Nucleotide-binding</keyword>
<dbReference type="PANTHER" id="PTHR24421:SF10">
    <property type="entry name" value="NITRATE_NITRITE SENSOR PROTEIN NARQ"/>
    <property type="match status" value="1"/>
</dbReference>
<dbReference type="SUPFAM" id="SSF55874">
    <property type="entry name" value="ATPase domain of HSP90 chaperone/DNA topoisomerase II/histidine kinase"/>
    <property type="match status" value="1"/>
</dbReference>
<dbReference type="CDD" id="cd16917">
    <property type="entry name" value="HATPase_UhpB-NarQ-NarX-like"/>
    <property type="match status" value="1"/>
</dbReference>
<keyword evidence="7" id="KW-0067">ATP-binding</keyword>
<keyword evidence="9" id="KW-1133">Transmembrane helix</keyword>
<dbReference type="Pfam" id="PF02518">
    <property type="entry name" value="HATPase_c"/>
    <property type="match status" value="1"/>
</dbReference>
<keyword evidence="6 11" id="KW-0418">Kinase</keyword>
<evidence type="ECO:0000256" key="3">
    <source>
        <dbReference type="ARBA" id="ARBA00022553"/>
    </source>
</evidence>
<dbReference type="Gene3D" id="1.20.5.1930">
    <property type="match status" value="1"/>
</dbReference>
<feature type="transmembrane region" description="Helical" evidence="9">
    <location>
        <begin position="194"/>
        <end position="216"/>
    </location>
</feature>
<dbReference type="PANTHER" id="PTHR24421">
    <property type="entry name" value="NITRATE/NITRITE SENSOR PROTEIN NARX-RELATED"/>
    <property type="match status" value="1"/>
</dbReference>
<feature type="transmembrane region" description="Helical" evidence="9">
    <location>
        <begin position="7"/>
        <end position="24"/>
    </location>
</feature>
<evidence type="ECO:0000256" key="1">
    <source>
        <dbReference type="ARBA" id="ARBA00000085"/>
    </source>
</evidence>
<dbReference type="InterPro" id="IPR036890">
    <property type="entry name" value="HATPase_C_sf"/>
</dbReference>
<keyword evidence="9" id="KW-0472">Membrane</keyword>
<dbReference type="Gene3D" id="3.30.565.10">
    <property type="entry name" value="Histidine kinase-like ATPase, C-terminal domain"/>
    <property type="match status" value="1"/>
</dbReference>
<dbReference type="InterPro" id="IPR050482">
    <property type="entry name" value="Sensor_HK_TwoCompSys"/>
</dbReference>
<dbReference type="EMBL" id="JBHUHP010000003">
    <property type="protein sequence ID" value="MFD2090809.1"/>
    <property type="molecule type" value="Genomic_DNA"/>
</dbReference>
<evidence type="ECO:0000256" key="4">
    <source>
        <dbReference type="ARBA" id="ARBA00022679"/>
    </source>
</evidence>
<keyword evidence="3" id="KW-0597">Phosphoprotein</keyword>
<evidence type="ECO:0000313" key="11">
    <source>
        <dbReference type="EMBL" id="MFD2090809.1"/>
    </source>
</evidence>
<dbReference type="Proteomes" id="UP001597402">
    <property type="component" value="Unassembled WGS sequence"/>
</dbReference>